<dbReference type="GO" id="GO:0005886">
    <property type="term" value="C:plasma membrane"/>
    <property type="evidence" value="ECO:0007669"/>
    <property type="project" value="UniProtKB-SubCell"/>
</dbReference>
<feature type="transmembrane region" description="Helical" evidence="8">
    <location>
        <begin position="155"/>
        <end position="186"/>
    </location>
</feature>
<feature type="transmembrane region" description="Helical" evidence="8">
    <location>
        <begin position="43"/>
        <end position="58"/>
    </location>
</feature>
<dbReference type="InterPro" id="IPR002549">
    <property type="entry name" value="AI-2E-like"/>
</dbReference>
<evidence type="ECO:0000256" key="8">
    <source>
        <dbReference type="SAM" id="Phobius"/>
    </source>
</evidence>
<evidence type="ECO:0000256" key="2">
    <source>
        <dbReference type="ARBA" id="ARBA00009773"/>
    </source>
</evidence>
<feature type="transmembrane region" description="Helical" evidence="8">
    <location>
        <begin position="248"/>
        <end position="276"/>
    </location>
</feature>
<keyword evidence="7 8" id="KW-0472">Membrane</keyword>
<proteinExistence type="inferred from homology"/>
<keyword evidence="5 8" id="KW-0812">Transmembrane</keyword>
<organism evidence="9 10">
    <name type="scientific">Edaphobacter modestus</name>
    <dbReference type="NCBI Taxonomy" id="388466"/>
    <lineage>
        <taxon>Bacteria</taxon>
        <taxon>Pseudomonadati</taxon>
        <taxon>Acidobacteriota</taxon>
        <taxon>Terriglobia</taxon>
        <taxon>Terriglobales</taxon>
        <taxon>Acidobacteriaceae</taxon>
        <taxon>Edaphobacter</taxon>
    </lineage>
</organism>
<feature type="transmembrane region" description="Helical" evidence="8">
    <location>
        <begin position="70"/>
        <end position="92"/>
    </location>
</feature>
<feature type="transmembrane region" description="Helical" evidence="8">
    <location>
        <begin position="283"/>
        <end position="300"/>
    </location>
</feature>
<dbReference type="Proteomes" id="UP000292958">
    <property type="component" value="Unassembled WGS sequence"/>
</dbReference>
<evidence type="ECO:0000256" key="3">
    <source>
        <dbReference type="ARBA" id="ARBA00022448"/>
    </source>
</evidence>
<evidence type="ECO:0000256" key="4">
    <source>
        <dbReference type="ARBA" id="ARBA00022475"/>
    </source>
</evidence>
<feature type="transmembrane region" description="Helical" evidence="8">
    <location>
        <begin position="224"/>
        <end position="242"/>
    </location>
</feature>
<feature type="transmembrane region" description="Helical" evidence="8">
    <location>
        <begin position="312"/>
        <end position="339"/>
    </location>
</feature>
<comment type="caution">
    <text evidence="9">The sequence shown here is derived from an EMBL/GenBank/DDBJ whole genome shotgun (WGS) entry which is preliminary data.</text>
</comment>
<protein>
    <submittedName>
        <fullName evidence="9">Putative PurR-regulated permease PerM</fullName>
    </submittedName>
</protein>
<reference evidence="9 10" key="1">
    <citation type="submission" date="2019-02" db="EMBL/GenBank/DDBJ databases">
        <title>Genomic Encyclopedia of Archaeal and Bacterial Type Strains, Phase II (KMG-II): from individual species to whole genera.</title>
        <authorList>
            <person name="Goeker M."/>
        </authorList>
    </citation>
    <scope>NUCLEOTIDE SEQUENCE [LARGE SCALE GENOMIC DNA]</scope>
    <source>
        <strain evidence="9 10">DSM 18101</strain>
    </source>
</reference>
<evidence type="ECO:0000256" key="5">
    <source>
        <dbReference type="ARBA" id="ARBA00022692"/>
    </source>
</evidence>
<dbReference type="PANTHER" id="PTHR21716">
    <property type="entry name" value="TRANSMEMBRANE PROTEIN"/>
    <property type="match status" value="1"/>
</dbReference>
<evidence type="ECO:0000313" key="10">
    <source>
        <dbReference type="Proteomes" id="UP000292958"/>
    </source>
</evidence>
<dbReference type="Pfam" id="PF01594">
    <property type="entry name" value="AI-2E_transport"/>
    <property type="match status" value="1"/>
</dbReference>
<keyword evidence="4" id="KW-1003">Cell membrane</keyword>
<dbReference type="PANTHER" id="PTHR21716:SF67">
    <property type="entry name" value="TRANSPORT PROTEIN YDIK-RELATED"/>
    <property type="match status" value="1"/>
</dbReference>
<dbReference type="OrthoDB" id="9773730at2"/>
<evidence type="ECO:0000256" key="1">
    <source>
        <dbReference type="ARBA" id="ARBA00004651"/>
    </source>
</evidence>
<gene>
    <name evidence="9" type="ORF">BDD14_2219</name>
</gene>
<evidence type="ECO:0000256" key="7">
    <source>
        <dbReference type="ARBA" id="ARBA00023136"/>
    </source>
</evidence>
<comment type="similarity">
    <text evidence="2">Belongs to the autoinducer-2 exporter (AI-2E) (TC 2.A.86) family.</text>
</comment>
<feature type="transmembrane region" description="Helical" evidence="8">
    <location>
        <begin position="12"/>
        <end position="37"/>
    </location>
</feature>
<dbReference type="EMBL" id="SHKW01000001">
    <property type="protein sequence ID" value="RZU40744.1"/>
    <property type="molecule type" value="Genomic_DNA"/>
</dbReference>
<keyword evidence="3" id="KW-0813">Transport</keyword>
<evidence type="ECO:0000313" key="9">
    <source>
        <dbReference type="EMBL" id="RZU40744.1"/>
    </source>
</evidence>
<name>A0A4Q7YTX8_9BACT</name>
<comment type="subcellular location">
    <subcellularLocation>
        <location evidence="1">Cell membrane</location>
        <topology evidence="1">Multi-pass membrane protein</topology>
    </subcellularLocation>
</comment>
<keyword evidence="6 8" id="KW-1133">Transmembrane helix</keyword>
<sequence length="367" mass="38825">MTSSQPAPDKWYLSRALEVFIHLSLIALLVATCFLILRPFIGVVAWGLTIAIAGYPAYRRLDKLLGERGTVAAVLFTVLLLTVVIVPIALLAQTLIGDFQGLAVRVQNGTLTIPPPRPNVATWPIIGKRLSELWGLAYTNFSAALQSLAPQLKGAAAGLLSASAAVGIGVLQFFISIVVAGFLLAYSRQGANLSRKLAIHFFGSKGEQFEALAEATIRSVTTGILGVALIQSMLAGLGFLVVRLPGAGLWTLVFLIAAVLQVGPLTLIPAVIYVFATMGTAKSVAFLIWCIFVALIDNVLKPLLLGRGVPVPILIVFMGAIGGFIAMGIIGLFVGAIVLSVGYELFHAWLDEDIASAPDATPRAQEE</sequence>
<evidence type="ECO:0000256" key="6">
    <source>
        <dbReference type="ARBA" id="ARBA00022989"/>
    </source>
</evidence>
<keyword evidence="10" id="KW-1185">Reference proteome</keyword>
<accession>A0A4Q7YTX8</accession>
<dbReference type="RefSeq" id="WP_130418770.1">
    <property type="nucleotide sequence ID" value="NZ_SHKW01000001.1"/>
</dbReference>
<dbReference type="AlphaFoldDB" id="A0A4Q7YTX8"/>